<feature type="region of interest" description="Disordered" evidence="2">
    <location>
        <begin position="461"/>
        <end position="485"/>
    </location>
</feature>
<evidence type="ECO:0000313" key="4">
    <source>
        <dbReference type="EMBL" id="KAF5318400.1"/>
    </source>
</evidence>
<dbReference type="EMBL" id="JAACJK010000178">
    <property type="protein sequence ID" value="KAF5318400.1"/>
    <property type="molecule type" value="Genomic_DNA"/>
</dbReference>
<dbReference type="Proteomes" id="UP000541558">
    <property type="component" value="Unassembled WGS sequence"/>
</dbReference>
<reference evidence="4 5" key="1">
    <citation type="journal article" date="2020" name="ISME J.">
        <title>Uncovering the hidden diversity of litter-decomposition mechanisms in mushroom-forming fungi.</title>
        <authorList>
            <person name="Floudas D."/>
            <person name="Bentzer J."/>
            <person name="Ahren D."/>
            <person name="Johansson T."/>
            <person name="Persson P."/>
            <person name="Tunlid A."/>
        </authorList>
    </citation>
    <scope>NUCLEOTIDE SEQUENCE [LARGE SCALE GENOMIC DNA]</scope>
    <source>
        <strain evidence="4 5">CBS 175.51</strain>
    </source>
</reference>
<proteinExistence type="inferred from homology"/>
<evidence type="ECO:0000256" key="1">
    <source>
        <dbReference type="ARBA" id="ARBA00006854"/>
    </source>
</evidence>
<name>A0A8H5EZK0_9AGAR</name>
<dbReference type="InterPro" id="IPR039874">
    <property type="entry name" value="WAPL"/>
</dbReference>
<dbReference type="Pfam" id="PF07814">
    <property type="entry name" value="WAPL"/>
    <property type="match status" value="1"/>
</dbReference>
<dbReference type="OrthoDB" id="78088at2759"/>
<gene>
    <name evidence="4" type="ORF">D9611_013911</name>
</gene>
<dbReference type="AlphaFoldDB" id="A0A8H5EZK0"/>
<dbReference type="Gene3D" id="1.25.10.10">
    <property type="entry name" value="Leucine-rich Repeat Variant"/>
    <property type="match status" value="2"/>
</dbReference>
<feature type="region of interest" description="Disordered" evidence="2">
    <location>
        <begin position="285"/>
        <end position="357"/>
    </location>
</feature>
<dbReference type="PANTHER" id="PTHR22100">
    <property type="entry name" value="WINGS APART-LIKE PROTEIN HOMOLOG"/>
    <property type="match status" value="1"/>
</dbReference>
<feature type="compositionally biased region" description="Polar residues" evidence="2">
    <location>
        <begin position="166"/>
        <end position="180"/>
    </location>
</feature>
<dbReference type="InterPro" id="IPR011989">
    <property type="entry name" value="ARM-like"/>
</dbReference>
<organism evidence="4 5">
    <name type="scientific">Ephemerocybe angulata</name>
    <dbReference type="NCBI Taxonomy" id="980116"/>
    <lineage>
        <taxon>Eukaryota</taxon>
        <taxon>Fungi</taxon>
        <taxon>Dikarya</taxon>
        <taxon>Basidiomycota</taxon>
        <taxon>Agaricomycotina</taxon>
        <taxon>Agaricomycetes</taxon>
        <taxon>Agaricomycetidae</taxon>
        <taxon>Agaricales</taxon>
        <taxon>Agaricineae</taxon>
        <taxon>Psathyrellaceae</taxon>
        <taxon>Ephemerocybe</taxon>
    </lineage>
</organism>
<feature type="compositionally biased region" description="Polar residues" evidence="2">
    <location>
        <begin position="327"/>
        <end position="336"/>
    </location>
</feature>
<feature type="region of interest" description="Disordered" evidence="2">
    <location>
        <begin position="1"/>
        <end position="180"/>
    </location>
</feature>
<evidence type="ECO:0000259" key="3">
    <source>
        <dbReference type="Pfam" id="PF07814"/>
    </source>
</evidence>
<feature type="compositionally biased region" description="Polar residues" evidence="2">
    <location>
        <begin position="126"/>
        <end position="153"/>
    </location>
</feature>
<comment type="similarity">
    <text evidence="1">Belongs to the WAPL family.</text>
</comment>
<feature type="region of interest" description="Disordered" evidence="2">
    <location>
        <begin position="217"/>
        <end position="242"/>
    </location>
</feature>
<evidence type="ECO:0000256" key="2">
    <source>
        <dbReference type="SAM" id="MobiDB-lite"/>
    </source>
</evidence>
<protein>
    <recommendedName>
        <fullName evidence="3">Wings apart-like protein C-terminal domain-containing protein</fullName>
    </recommendedName>
</protein>
<dbReference type="PANTHER" id="PTHR22100:SF13">
    <property type="entry name" value="WINGS APART-LIKE PROTEIN HOMOLOG"/>
    <property type="match status" value="1"/>
</dbReference>
<sequence length="975" mass="106498">MPPTTTYGKRSVKRKNTFEGRTDGFGETSTAAVVEERFNDDDELLLQPTRTDAPKKRRVESMQPWNKKRASPVEVSTEEEEDRGTPEPAAALNTKVKPLKTYGTPKKSTAPPRQPSPPVSRLGTPVKSTKAPTNLFPSSVVSPATPSRTNSPTKLAKRMLARSKTETSLESQSNLFVSPAKRTQSMTSIFSLDQTSTPIHSPSRPSLRTDTLLEISSTTAASSTSSASILPLPTPVLNSLGPSVSRTYAGRSRSYLVPLAPVGNGLGEEEEDEFSRESYTALRERWGVDQSEDDPYYDVDNTRRDDSASSQSPSPLKRTYSGKRNKSASNTPNASPTKGREKNKGIRPLPLPPGMMNPLKSITELRNKGESRRFLDEVAYLLDGMAKSQSAGLIRASAQEMVTKLCDTEFFRKAKAADVFTKVFDLLTSVGIGQGDKVLDTIFVFFIALISRDLPSLNELASHIPDPSPASSNGKGKGKAPTEGPPQPLVDTLFSVLDASYSSGSDPLFLVGPGTHGDAELRKAGLGKKEKITVRIWCLYVRFSNKLNLLVPLLQMTSILSTIKNKSGIFPTTTKITTSLLITHILQSLPPSLISQHHLPTLLHSLRESLQPLSAWSSQASWKLSLDRDVDFENVYGHLRLLDLYLLGQWAGDDREAQSQNSDGSVNAAVLVSARGDWLVRGLISLGIHAEIALKREKDGEGDEGGDYEGATKCLESVLRVLVSVTHGDEAWAKNVALENTWALRFLMRVVAKSGEEVESGRVKVEMRTGIKGEEEGVDGGEKEDGTEDGHGASQREKAKALDRLCLSLALLTNLVQALDEVKDLIRETYLDPSCKLRRGQCLDACSCPKVHNASALEILVQLYTRQPEMAPVKVEDEEEERLQIDADASFLRGHLGVLFGLCMQGSAANQTALLELLPGSQRKIKLNRLVEQARQFVAFFAVVAADGQGVPRESSSRVGTEIVRFLEELRDGSH</sequence>
<evidence type="ECO:0000313" key="5">
    <source>
        <dbReference type="Proteomes" id="UP000541558"/>
    </source>
</evidence>
<accession>A0A8H5EZK0</accession>
<feature type="region of interest" description="Disordered" evidence="2">
    <location>
        <begin position="771"/>
        <end position="795"/>
    </location>
</feature>
<keyword evidence="5" id="KW-1185">Reference proteome</keyword>
<dbReference type="InterPro" id="IPR022771">
    <property type="entry name" value="WAPL_C"/>
</dbReference>
<comment type="caution">
    <text evidence="4">The sequence shown here is derived from an EMBL/GenBank/DDBJ whole genome shotgun (WGS) entry which is preliminary data.</text>
</comment>
<feature type="domain" description="Wings apart-like protein C-terminal" evidence="3">
    <location>
        <begin position="359"/>
        <end position="428"/>
    </location>
</feature>
<feature type="compositionally biased region" description="Low complexity" evidence="2">
    <location>
        <begin position="217"/>
        <end position="228"/>
    </location>
</feature>